<feature type="domain" description="HTH iclR-type" evidence="4">
    <location>
        <begin position="5"/>
        <end position="68"/>
    </location>
</feature>
<dbReference type="Gene3D" id="3.30.450.40">
    <property type="match status" value="1"/>
</dbReference>
<dbReference type="SUPFAM" id="SSF55781">
    <property type="entry name" value="GAF domain-like"/>
    <property type="match status" value="1"/>
</dbReference>
<dbReference type="InterPro" id="IPR014757">
    <property type="entry name" value="Tscrpt_reg_IclR_C"/>
</dbReference>
<dbReference type="PROSITE" id="PS51077">
    <property type="entry name" value="HTH_ICLR"/>
    <property type="match status" value="1"/>
</dbReference>
<evidence type="ECO:0000256" key="3">
    <source>
        <dbReference type="ARBA" id="ARBA00023163"/>
    </source>
</evidence>
<dbReference type="InterPro" id="IPR036390">
    <property type="entry name" value="WH_DNA-bd_sf"/>
</dbReference>
<protein>
    <submittedName>
        <fullName evidence="6">Transcriptional regulator, IclR family</fullName>
    </submittedName>
</protein>
<dbReference type="OrthoDB" id="9791752at2"/>
<keyword evidence="1" id="KW-0805">Transcription regulation</keyword>
<dbReference type="PANTHER" id="PTHR30136">
    <property type="entry name" value="HELIX-TURN-HELIX TRANSCRIPTIONAL REGULATOR, ICLR FAMILY"/>
    <property type="match status" value="1"/>
</dbReference>
<evidence type="ECO:0000313" key="7">
    <source>
        <dbReference type="Proteomes" id="UP000186156"/>
    </source>
</evidence>
<dbReference type="InterPro" id="IPR011991">
    <property type="entry name" value="ArsR-like_HTH"/>
</dbReference>
<accession>A0A1N7MI32</accession>
<name>A0A1N7MI32_9BACL</name>
<dbReference type="SMART" id="SM00346">
    <property type="entry name" value="HTH_ICLR"/>
    <property type="match status" value="1"/>
</dbReference>
<dbReference type="EMBL" id="FTOO01000005">
    <property type="protein sequence ID" value="SIS85668.1"/>
    <property type="molecule type" value="Genomic_DNA"/>
</dbReference>
<dbReference type="PANTHER" id="PTHR30136:SF8">
    <property type="entry name" value="TRANSCRIPTIONAL REGULATORY PROTEIN"/>
    <property type="match status" value="1"/>
</dbReference>
<sequence>MDYQVPSVALAARVLKLLSRHKYRQSTLTEIAERLGVNKTTCLRVLRTLEREDFVSYDPQSRRYSLGPYLIPLGARAADLNDVYAHALAELHQVAAETAMTAVLVKRLRDDRVIYIGSAEPPGDGVRIAVSVGQQFPVYGAAFGRCFLAYDDESTWRRVLREGLKVYTPNSAIDEEAYVGQLKQVREQGYAVSHGELWPGISAVAVPVFNQQNKVDLVLSCLTMTSVVQEADIERAVKALKASAAKVSAWSGYQGRA</sequence>
<dbReference type="CDD" id="cd00090">
    <property type="entry name" value="HTH_ARSR"/>
    <property type="match status" value="1"/>
</dbReference>
<dbReference type="InterPro" id="IPR005471">
    <property type="entry name" value="Tscrpt_reg_IclR_N"/>
</dbReference>
<organism evidence="6 7">
    <name type="scientific">Alicyclobacillus vulcanalis</name>
    <dbReference type="NCBI Taxonomy" id="252246"/>
    <lineage>
        <taxon>Bacteria</taxon>
        <taxon>Bacillati</taxon>
        <taxon>Bacillota</taxon>
        <taxon>Bacilli</taxon>
        <taxon>Bacillales</taxon>
        <taxon>Alicyclobacillaceae</taxon>
        <taxon>Alicyclobacillus</taxon>
    </lineage>
</organism>
<feature type="domain" description="IclR-ED" evidence="5">
    <location>
        <begin position="69"/>
        <end position="253"/>
    </location>
</feature>
<dbReference type="Pfam" id="PF01614">
    <property type="entry name" value="IclR_C"/>
    <property type="match status" value="1"/>
</dbReference>
<gene>
    <name evidence="6" type="ORF">SAMN05421799_105162</name>
</gene>
<evidence type="ECO:0000313" key="6">
    <source>
        <dbReference type="EMBL" id="SIS85668.1"/>
    </source>
</evidence>
<dbReference type="GO" id="GO:0003700">
    <property type="term" value="F:DNA-binding transcription factor activity"/>
    <property type="evidence" value="ECO:0007669"/>
    <property type="project" value="TreeGrafter"/>
</dbReference>
<keyword evidence="2" id="KW-0238">DNA-binding</keyword>
<dbReference type="Pfam" id="PF09339">
    <property type="entry name" value="HTH_IclR"/>
    <property type="match status" value="1"/>
</dbReference>
<dbReference type="RefSeq" id="WP_076346724.1">
    <property type="nucleotide sequence ID" value="NZ_FTOO01000005.1"/>
</dbReference>
<dbReference type="PROSITE" id="PS51078">
    <property type="entry name" value="ICLR_ED"/>
    <property type="match status" value="1"/>
</dbReference>
<dbReference type="Gene3D" id="1.10.10.10">
    <property type="entry name" value="Winged helix-like DNA-binding domain superfamily/Winged helix DNA-binding domain"/>
    <property type="match status" value="1"/>
</dbReference>
<dbReference type="SUPFAM" id="SSF46785">
    <property type="entry name" value="Winged helix' DNA-binding domain"/>
    <property type="match status" value="1"/>
</dbReference>
<keyword evidence="3" id="KW-0804">Transcription</keyword>
<evidence type="ECO:0000256" key="2">
    <source>
        <dbReference type="ARBA" id="ARBA00023125"/>
    </source>
</evidence>
<dbReference type="Proteomes" id="UP000186156">
    <property type="component" value="Unassembled WGS sequence"/>
</dbReference>
<proteinExistence type="predicted"/>
<keyword evidence="7" id="KW-1185">Reference proteome</keyword>
<dbReference type="InterPro" id="IPR050707">
    <property type="entry name" value="HTH_MetabolicPath_Reg"/>
</dbReference>
<evidence type="ECO:0000259" key="4">
    <source>
        <dbReference type="PROSITE" id="PS51077"/>
    </source>
</evidence>
<dbReference type="InterPro" id="IPR029016">
    <property type="entry name" value="GAF-like_dom_sf"/>
</dbReference>
<evidence type="ECO:0000256" key="1">
    <source>
        <dbReference type="ARBA" id="ARBA00023015"/>
    </source>
</evidence>
<dbReference type="GO" id="GO:0003677">
    <property type="term" value="F:DNA binding"/>
    <property type="evidence" value="ECO:0007669"/>
    <property type="project" value="UniProtKB-KW"/>
</dbReference>
<dbReference type="GO" id="GO:0045892">
    <property type="term" value="P:negative regulation of DNA-templated transcription"/>
    <property type="evidence" value="ECO:0007669"/>
    <property type="project" value="TreeGrafter"/>
</dbReference>
<dbReference type="AlphaFoldDB" id="A0A1N7MI32"/>
<dbReference type="InterPro" id="IPR036388">
    <property type="entry name" value="WH-like_DNA-bd_sf"/>
</dbReference>
<dbReference type="STRING" id="252246.SAMN05421799_105162"/>
<evidence type="ECO:0000259" key="5">
    <source>
        <dbReference type="PROSITE" id="PS51078"/>
    </source>
</evidence>
<reference evidence="7" key="1">
    <citation type="submission" date="2017-01" db="EMBL/GenBank/DDBJ databases">
        <authorList>
            <person name="Varghese N."/>
            <person name="Submissions S."/>
        </authorList>
    </citation>
    <scope>NUCLEOTIDE SEQUENCE [LARGE SCALE GENOMIC DNA]</scope>
    <source>
        <strain evidence="7">DSM 16176</strain>
    </source>
</reference>